<dbReference type="Proteomes" id="UP000075880">
    <property type="component" value="Unassembled WGS sequence"/>
</dbReference>
<dbReference type="PANTHER" id="PTHR31974:SF2">
    <property type="entry name" value="BIOGENESIS OF LYSOSOME-RELATED ORGANELLES COMPLEX 1 SUBUNIT 3"/>
    <property type="match status" value="1"/>
</dbReference>
<organism evidence="3 4">
    <name type="scientific">Anopheles atroparvus</name>
    <name type="common">European mosquito</name>
    <dbReference type="NCBI Taxonomy" id="41427"/>
    <lineage>
        <taxon>Eukaryota</taxon>
        <taxon>Metazoa</taxon>
        <taxon>Ecdysozoa</taxon>
        <taxon>Arthropoda</taxon>
        <taxon>Hexapoda</taxon>
        <taxon>Insecta</taxon>
        <taxon>Pterygota</taxon>
        <taxon>Neoptera</taxon>
        <taxon>Endopterygota</taxon>
        <taxon>Diptera</taxon>
        <taxon>Nematocera</taxon>
        <taxon>Culicoidea</taxon>
        <taxon>Culicidae</taxon>
        <taxon>Anophelinae</taxon>
        <taxon>Anopheles</taxon>
    </lineage>
</organism>
<comment type="similarity">
    <text evidence="1">Belongs to the BLOC1S3 family.</text>
</comment>
<evidence type="ECO:0000256" key="1">
    <source>
        <dbReference type="ARBA" id="ARBA00008942"/>
    </source>
</evidence>
<protein>
    <recommendedName>
        <fullName evidence="2">Biogenesis of lysosome-related organelles complex 1 subunit 3</fullName>
    </recommendedName>
</protein>
<name>A0AAG5CZB5_ANOAO</name>
<dbReference type="Pfam" id="PF15753">
    <property type="entry name" value="BLOC1S3"/>
    <property type="match status" value="1"/>
</dbReference>
<evidence type="ECO:0000313" key="3">
    <source>
        <dbReference type="EnsemblMetazoa" id="ENSAATROPP004272"/>
    </source>
</evidence>
<dbReference type="AlphaFoldDB" id="A0AAG5CZB5"/>
<dbReference type="EnsemblMetazoa" id="ENSAATROPT004457">
    <property type="protein sequence ID" value="ENSAATROPP004272"/>
    <property type="gene ID" value="ENSAATROPG003537"/>
</dbReference>
<sequence>MKCVFVNKIGSKTVPIFVLGGRSRQLIETFVGVFVRVIQRTVMETRSPNIVAGEASETDDDEAEVISVEKGITHISPNYPGNGPPMSPPFTFAREAVESSSVAAASDEELQRLHTRRAMNERCISMLNEFIHSTVISVSKQLNETDNFLMKSQMVLQNTTVSVKKTNDNTHQMKSKLQGMLTSNFVPNINL</sequence>
<accession>A0AAG5CZB5</accession>
<evidence type="ECO:0000313" key="4">
    <source>
        <dbReference type="Proteomes" id="UP000075880"/>
    </source>
</evidence>
<keyword evidence="4" id="KW-1185">Reference proteome</keyword>
<dbReference type="InterPro" id="IPR017245">
    <property type="entry name" value="BLOC-1_complex_su-3"/>
</dbReference>
<reference evidence="3" key="1">
    <citation type="submission" date="2024-04" db="UniProtKB">
        <authorList>
            <consortium name="EnsemblMetazoa"/>
        </authorList>
    </citation>
    <scope>IDENTIFICATION</scope>
    <source>
        <strain evidence="3">EBRO</strain>
    </source>
</reference>
<dbReference type="GO" id="GO:0031083">
    <property type="term" value="C:BLOC-1 complex"/>
    <property type="evidence" value="ECO:0007669"/>
    <property type="project" value="TreeGrafter"/>
</dbReference>
<proteinExistence type="inferred from homology"/>
<dbReference type="PANTHER" id="PTHR31974">
    <property type="entry name" value="BIOGENESIS OF LYSOSOME-RELATED ORGANELLES COMPLEX 1 SUBUNIT 3"/>
    <property type="match status" value="1"/>
</dbReference>
<evidence type="ECO:0000256" key="2">
    <source>
        <dbReference type="ARBA" id="ARBA00019581"/>
    </source>
</evidence>